<name>A0A5B6X161_9ROSI</name>
<organism evidence="1 2">
    <name type="scientific">Gossypium australe</name>
    <dbReference type="NCBI Taxonomy" id="47621"/>
    <lineage>
        <taxon>Eukaryota</taxon>
        <taxon>Viridiplantae</taxon>
        <taxon>Streptophyta</taxon>
        <taxon>Embryophyta</taxon>
        <taxon>Tracheophyta</taxon>
        <taxon>Spermatophyta</taxon>
        <taxon>Magnoliopsida</taxon>
        <taxon>eudicotyledons</taxon>
        <taxon>Gunneridae</taxon>
        <taxon>Pentapetalae</taxon>
        <taxon>rosids</taxon>
        <taxon>malvids</taxon>
        <taxon>Malvales</taxon>
        <taxon>Malvaceae</taxon>
        <taxon>Malvoideae</taxon>
        <taxon>Gossypium</taxon>
    </lineage>
</organism>
<sequence length="88" mass="10625">MILVEEIEVQRNLNYKEESVEILASEVKELRCKRVPLVKVLWCNNNVEEATWELEETMKCQYPYLFPEGENCNNLVQWCPKVWFRVLF</sequence>
<keyword evidence="1" id="KW-0808">Transferase</keyword>
<dbReference type="EMBL" id="SMMG02000001">
    <property type="protein sequence ID" value="KAA3487979.1"/>
    <property type="molecule type" value="Genomic_DNA"/>
</dbReference>
<keyword evidence="1" id="KW-0418">Kinase</keyword>
<evidence type="ECO:0000313" key="1">
    <source>
        <dbReference type="EMBL" id="KAA3487979.1"/>
    </source>
</evidence>
<gene>
    <name evidence="1" type="ORF">EPI10_031770</name>
</gene>
<dbReference type="PANTHER" id="PTHR46148">
    <property type="entry name" value="CHROMO DOMAIN-CONTAINING PROTEIN"/>
    <property type="match status" value="1"/>
</dbReference>
<protein>
    <submittedName>
        <fullName evidence="1">Receptor-like protein kinase</fullName>
    </submittedName>
</protein>
<dbReference type="GO" id="GO:0016301">
    <property type="term" value="F:kinase activity"/>
    <property type="evidence" value="ECO:0007669"/>
    <property type="project" value="UniProtKB-KW"/>
</dbReference>
<accession>A0A5B6X161</accession>
<dbReference type="PANTHER" id="PTHR46148:SF44">
    <property type="entry name" value="GAG-POL POLYPROTEIN"/>
    <property type="match status" value="1"/>
</dbReference>
<evidence type="ECO:0000313" key="2">
    <source>
        <dbReference type="Proteomes" id="UP000325315"/>
    </source>
</evidence>
<reference evidence="1" key="1">
    <citation type="submission" date="2019-08" db="EMBL/GenBank/DDBJ databases">
        <authorList>
            <person name="Liu F."/>
        </authorList>
    </citation>
    <scope>NUCLEOTIDE SEQUENCE [LARGE SCALE GENOMIC DNA]</scope>
    <source>
        <strain evidence="1">PA1801</strain>
        <tissue evidence="1">Leaf</tissue>
    </source>
</reference>
<proteinExistence type="predicted"/>
<keyword evidence="2" id="KW-1185">Reference proteome</keyword>
<dbReference type="AlphaFoldDB" id="A0A5B6X161"/>
<keyword evidence="1" id="KW-0675">Receptor</keyword>
<comment type="caution">
    <text evidence="1">The sequence shown here is derived from an EMBL/GenBank/DDBJ whole genome shotgun (WGS) entry which is preliminary data.</text>
</comment>
<dbReference type="Proteomes" id="UP000325315">
    <property type="component" value="Unassembled WGS sequence"/>
</dbReference>
<dbReference type="OrthoDB" id="1723102at2759"/>